<proteinExistence type="predicted"/>
<gene>
    <name evidence="1" type="ORF">SAMN05444000_10889</name>
</gene>
<name>A0A1M6J2V1_9RHOB</name>
<accession>A0A1M6J2V1</accession>
<reference evidence="2" key="1">
    <citation type="submission" date="2016-11" db="EMBL/GenBank/DDBJ databases">
        <authorList>
            <person name="Varghese N."/>
            <person name="Submissions S."/>
        </authorList>
    </citation>
    <scope>NUCLEOTIDE SEQUENCE [LARGE SCALE GENOMIC DNA]</scope>
    <source>
        <strain evidence="2">DSM 100564</strain>
    </source>
</reference>
<dbReference type="OrthoDB" id="7866651at2"/>
<sequence>MMVKFYYPDGDWCYRTIQTVHAVIHKEGKLIARAERGERSGYYEFEISAFELKGPGEVLT</sequence>
<dbReference type="STRING" id="1470563.SAMN05444000_10889"/>
<protein>
    <submittedName>
        <fullName evidence="1">Uncharacterized protein</fullName>
    </submittedName>
</protein>
<evidence type="ECO:0000313" key="1">
    <source>
        <dbReference type="EMBL" id="SHJ41046.1"/>
    </source>
</evidence>
<keyword evidence="2" id="KW-1185">Reference proteome</keyword>
<evidence type="ECO:0000313" key="2">
    <source>
        <dbReference type="Proteomes" id="UP000183982"/>
    </source>
</evidence>
<dbReference type="AlphaFoldDB" id="A0A1M6J2V1"/>
<dbReference type="RefSeq" id="WP_073251732.1">
    <property type="nucleotide sequence ID" value="NZ_FQZQ01000008.1"/>
</dbReference>
<dbReference type="Proteomes" id="UP000183982">
    <property type="component" value="Unassembled WGS sequence"/>
</dbReference>
<organism evidence="1 2">
    <name type="scientific">Shimia gijangensis</name>
    <dbReference type="NCBI Taxonomy" id="1470563"/>
    <lineage>
        <taxon>Bacteria</taxon>
        <taxon>Pseudomonadati</taxon>
        <taxon>Pseudomonadota</taxon>
        <taxon>Alphaproteobacteria</taxon>
        <taxon>Rhodobacterales</taxon>
        <taxon>Roseobacteraceae</taxon>
    </lineage>
</organism>
<dbReference type="EMBL" id="FQZQ01000008">
    <property type="protein sequence ID" value="SHJ41046.1"/>
    <property type="molecule type" value="Genomic_DNA"/>
</dbReference>